<protein>
    <recommendedName>
        <fullName evidence="4">C2H2-type domain-containing protein</fullName>
    </recommendedName>
</protein>
<keyword evidence="3" id="KW-1185">Reference proteome</keyword>
<dbReference type="EMBL" id="JAUEPU010000006">
    <property type="protein sequence ID" value="KAK0501220.1"/>
    <property type="molecule type" value="Genomic_DNA"/>
</dbReference>
<name>A0AA39QE80_9AGAR</name>
<gene>
    <name evidence="2" type="ORF">EDD18DRAFT_728074</name>
</gene>
<dbReference type="AlphaFoldDB" id="A0AA39QE80"/>
<comment type="caution">
    <text evidence="2">The sequence shown here is derived from an EMBL/GenBank/DDBJ whole genome shotgun (WGS) entry which is preliminary data.</text>
</comment>
<evidence type="ECO:0000313" key="2">
    <source>
        <dbReference type="EMBL" id="KAK0501220.1"/>
    </source>
</evidence>
<feature type="region of interest" description="Disordered" evidence="1">
    <location>
        <begin position="186"/>
        <end position="216"/>
    </location>
</feature>
<evidence type="ECO:0008006" key="4">
    <source>
        <dbReference type="Google" id="ProtNLM"/>
    </source>
</evidence>
<proteinExistence type="predicted"/>
<accession>A0AA39QE80</accession>
<evidence type="ECO:0000256" key="1">
    <source>
        <dbReference type="SAM" id="MobiDB-lite"/>
    </source>
</evidence>
<dbReference type="Proteomes" id="UP001175228">
    <property type="component" value="Unassembled WGS sequence"/>
</dbReference>
<organism evidence="2 3">
    <name type="scientific">Armillaria luteobubalina</name>
    <dbReference type="NCBI Taxonomy" id="153913"/>
    <lineage>
        <taxon>Eukaryota</taxon>
        <taxon>Fungi</taxon>
        <taxon>Dikarya</taxon>
        <taxon>Basidiomycota</taxon>
        <taxon>Agaricomycotina</taxon>
        <taxon>Agaricomycetes</taxon>
        <taxon>Agaricomycetidae</taxon>
        <taxon>Agaricales</taxon>
        <taxon>Marasmiineae</taxon>
        <taxon>Physalacriaceae</taxon>
        <taxon>Armillaria</taxon>
    </lineage>
</organism>
<sequence length="313" mass="34723">MTNDSTVELTDDTYLAISKTTVLRRQGLRCDYVSHGKDCDGVLSCWQTMSNHLFVHCACRRVRDKQKGVKQVQYECPLQRCSAPIHGSEQSLRDHIDASHMPAFHALVCPLRQCEEISFQRPSHLMTHLHEAHAALIGQRLDLHSGLFLPSSCIFRSSSIPKPPLLCVPPSGTVLVSEVAPGPLRKPLSWGGGSSQTPGPSLPRSPQKLKHTASKSLIEDDRNTSDIILDDLPSYDHAKFSLLQTDFVLWHRPPQLQKDVARPLPMLDPIVPHPAEPPTSILFKSFKRCVDVLAQQVETGAPHRGGIIDNVTQ</sequence>
<evidence type="ECO:0000313" key="3">
    <source>
        <dbReference type="Proteomes" id="UP001175228"/>
    </source>
</evidence>
<reference evidence="2" key="1">
    <citation type="submission" date="2023-06" db="EMBL/GenBank/DDBJ databases">
        <authorList>
            <consortium name="Lawrence Berkeley National Laboratory"/>
            <person name="Ahrendt S."/>
            <person name="Sahu N."/>
            <person name="Indic B."/>
            <person name="Wong-Bajracharya J."/>
            <person name="Merenyi Z."/>
            <person name="Ke H.-M."/>
            <person name="Monk M."/>
            <person name="Kocsube S."/>
            <person name="Drula E."/>
            <person name="Lipzen A."/>
            <person name="Balint B."/>
            <person name="Henrissat B."/>
            <person name="Andreopoulos B."/>
            <person name="Martin F.M."/>
            <person name="Harder C.B."/>
            <person name="Rigling D."/>
            <person name="Ford K.L."/>
            <person name="Foster G.D."/>
            <person name="Pangilinan J."/>
            <person name="Papanicolaou A."/>
            <person name="Barry K."/>
            <person name="LaButti K."/>
            <person name="Viragh M."/>
            <person name="Koriabine M."/>
            <person name="Yan M."/>
            <person name="Riley R."/>
            <person name="Champramary S."/>
            <person name="Plett K.L."/>
            <person name="Tsai I.J."/>
            <person name="Slot J."/>
            <person name="Sipos G."/>
            <person name="Plett J."/>
            <person name="Nagy L.G."/>
            <person name="Grigoriev I.V."/>
        </authorList>
    </citation>
    <scope>NUCLEOTIDE SEQUENCE</scope>
    <source>
        <strain evidence="2">HWK02</strain>
    </source>
</reference>